<organism evidence="1">
    <name type="scientific">marine metagenome</name>
    <dbReference type="NCBI Taxonomy" id="408172"/>
    <lineage>
        <taxon>unclassified sequences</taxon>
        <taxon>metagenomes</taxon>
        <taxon>ecological metagenomes</taxon>
    </lineage>
</organism>
<name>A0A382LQB2_9ZZZZ</name>
<reference evidence="1" key="1">
    <citation type="submission" date="2018-05" db="EMBL/GenBank/DDBJ databases">
        <authorList>
            <person name="Lanie J.A."/>
            <person name="Ng W.-L."/>
            <person name="Kazmierczak K.M."/>
            <person name="Andrzejewski T.M."/>
            <person name="Davidsen T.M."/>
            <person name="Wayne K.J."/>
            <person name="Tettelin H."/>
            <person name="Glass J.I."/>
            <person name="Rusch D."/>
            <person name="Podicherti R."/>
            <person name="Tsui H.-C.T."/>
            <person name="Winkler M.E."/>
        </authorList>
    </citation>
    <scope>NUCLEOTIDE SEQUENCE</scope>
</reference>
<dbReference type="AlphaFoldDB" id="A0A382LQB2"/>
<dbReference type="EMBL" id="UINC01087587">
    <property type="protein sequence ID" value="SVC37071.1"/>
    <property type="molecule type" value="Genomic_DNA"/>
</dbReference>
<proteinExistence type="predicted"/>
<protein>
    <submittedName>
        <fullName evidence="1">Uncharacterized protein</fullName>
    </submittedName>
</protein>
<gene>
    <name evidence="1" type="ORF">METZ01_LOCUS289925</name>
</gene>
<evidence type="ECO:0000313" key="1">
    <source>
        <dbReference type="EMBL" id="SVC37071.1"/>
    </source>
</evidence>
<sequence>MWGDILKDSLKIGVELLIPDQTVESLTGDSFEKQLEECKEAFNKYLDYRSNHNNKWYFGWNAFAIETVKEITTNHGKLDLIINDAKHGVKVWKMLDIWKDALTDNGIIITEEISCATREQIPNGDLINEDQVNLALEDGWEIYNFNTIRSWKQPNCLIGYWSKNKLNLEELDTYKYS</sequence>
<accession>A0A382LQB2</accession>
<dbReference type="InterPro" id="IPR029063">
    <property type="entry name" value="SAM-dependent_MTases_sf"/>
</dbReference>
<dbReference type="Gene3D" id="3.40.50.150">
    <property type="entry name" value="Vaccinia Virus protein VP39"/>
    <property type="match status" value="1"/>
</dbReference>